<keyword evidence="11" id="KW-0031">Aminopeptidase</keyword>
<dbReference type="InterPro" id="IPR000994">
    <property type="entry name" value="Pept_M24"/>
</dbReference>
<dbReference type="Gene3D" id="3.40.350.10">
    <property type="entry name" value="Creatinase/prolidase N-terminal domain"/>
    <property type="match status" value="1"/>
</dbReference>
<dbReference type="CDD" id="cd01087">
    <property type="entry name" value="Prolidase"/>
    <property type="match status" value="1"/>
</dbReference>
<proteinExistence type="inferred from homology"/>
<dbReference type="InterPro" id="IPR007865">
    <property type="entry name" value="Aminopep_P_N"/>
</dbReference>
<evidence type="ECO:0000256" key="4">
    <source>
        <dbReference type="ARBA" id="ARBA00012574"/>
    </source>
</evidence>
<evidence type="ECO:0000256" key="5">
    <source>
        <dbReference type="ARBA" id="ARBA00022723"/>
    </source>
</evidence>
<evidence type="ECO:0000313" key="12">
    <source>
        <dbReference type="Proteomes" id="UP000029833"/>
    </source>
</evidence>
<feature type="compositionally biased region" description="Polar residues" evidence="9">
    <location>
        <begin position="1"/>
        <end position="12"/>
    </location>
</feature>
<evidence type="ECO:0000256" key="9">
    <source>
        <dbReference type="SAM" id="MobiDB-lite"/>
    </source>
</evidence>
<evidence type="ECO:0000256" key="6">
    <source>
        <dbReference type="ARBA" id="ARBA00022801"/>
    </source>
</evidence>
<keyword evidence="12" id="KW-1185">Reference proteome</keyword>
<feature type="region of interest" description="Disordered" evidence="9">
    <location>
        <begin position="1"/>
        <end position="63"/>
    </location>
</feature>
<evidence type="ECO:0000259" key="10">
    <source>
        <dbReference type="SMART" id="SM01011"/>
    </source>
</evidence>
<keyword evidence="5 8" id="KW-0479">Metal-binding</keyword>
<dbReference type="SUPFAM" id="SSF55920">
    <property type="entry name" value="Creatinase/aminopeptidase"/>
    <property type="match status" value="1"/>
</dbReference>
<gene>
    <name evidence="11" type="ORF">Q760_06740</name>
</gene>
<dbReference type="STRING" id="1408250.Q760_06740"/>
<dbReference type="PROSITE" id="PS00491">
    <property type="entry name" value="PROLINE_PEPTIDASE"/>
    <property type="match status" value="1"/>
</dbReference>
<dbReference type="GO" id="GO:0070006">
    <property type="term" value="F:metalloaminopeptidase activity"/>
    <property type="evidence" value="ECO:0007669"/>
    <property type="project" value="InterPro"/>
</dbReference>
<protein>
    <recommendedName>
        <fullName evidence="4">Xaa-Pro aminopeptidase</fullName>
        <ecNumber evidence="4">3.4.11.9</ecNumber>
    </recommendedName>
</protein>
<name>A0A0A0B5Y8_9CELL</name>
<dbReference type="InterPro" id="IPR001131">
    <property type="entry name" value="Peptidase_M24B_aminopep-P_CS"/>
</dbReference>
<feature type="compositionally biased region" description="Low complexity" evidence="9">
    <location>
        <begin position="53"/>
        <end position="63"/>
    </location>
</feature>
<dbReference type="Pfam" id="PF05195">
    <property type="entry name" value="AMP_N"/>
    <property type="match status" value="1"/>
</dbReference>
<keyword evidence="7" id="KW-0464">Manganese</keyword>
<dbReference type="AlphaFoldDB" id="A0A0A0B5Y8"/>
<evidence type="ECO:0000256" key="8">
    <source>
        <dbReference type="RuleBase" id="RU000590"/>
    </source>
</evidence>
<dbReference type="Proteomes" id="UP000029833">
    <property type="component" value="Unassembled WGS sequence"/>
</dbReference>
<evidence type="ECO:0000313" key="11">
    <source>
        <dbReference type="EMBL" id="KGM00696.1"/>
    </source>
</evidence>
<evidence type="ECO:0000256" key="2">
    <source>
        <dbReference type="ARBA" id="ARBA00001936"/>
    </source>
</evidence>
<dbReference type="InterPro" id="IPR029149">
    <property type="entry name" value="Creatin/AminoP/Spt16_N"/>
</dbReference>
<comment type="similarity">
    <text evidence="3 8">Belongs to the peptidase M24B family.</text>
</comment>
<keyword evidence="11" id="KW-0645">Protease</keyword>
<dbReference type="EMBL" id="AXNT01000175">
    <property type="protein sequence ID" value="KGM00696.1"/>
    <property type="molecule type" value="Genomic_DNA"/>
</dbReference>
<dbReference type="SMART" id="SM01011">
    <property type="entry name" value="AMP_N"/>
    <property type="match status" value="1"/>
</dbReference>
<dbReference type="InterPro" id="IPR036005">
    <property type="entry name" value="Creatinase/aminopeptidase-like"/>
</dbReference>
<reference evidence="11 12" key="1">
    <citation type="submission" date="2013-10" db="EMBL/GenBank/DDBJ databases">
        <authorList>
            <person name="Wang G."/>
            <person name="Zhuang W."/>
        </authorList>
    </citation>
    <scope>NUCLEOTIDE SEQUENCE [LARGE SCALE GENOMIC DNA]</scope>
    <source>
        <strain evidence="11 12">DSM 20118</strain>
    </source>
</reference>
<keyword evidence="6" id="KW-0378">Hydrolase</keyword>
<comment type="cofactor">
    <cofactor evidence="2">
        <name>Mn(2+)</name>
        <dbReference type="ChEBI" id="CHEBI:29035"/>
    </cofactor>
</comment>
<organism evidence="11 12">
    <name type="scientific">Cellulomonas cellasea DSM 20118</name>
    <dbReference type="NCBI Taxonomy" id="1408250"/>
    <lineage>
        <taxon>Bacteria</taxon>
        <taxon>Bacillati</taxon>
        <taxon>Actinomycetota</taxon>
        <taxon>Actinomycetes</taxon>
        <taxon>Micrococcales</taxon>
        <taxon>Cellulomonadaceae</taxon>
        <taxon>Cellulomonas</taxon>
    </lineage>
</organism>
<dbReference type="GO" id="GO:0006508">
    <property type="term" value="P:proteolysis"/>
    <property type="evidence" value="ECO:0007669"/>
    <property type="project" value="TreeGrafter"/>
</dbReference>
<dbReference type="SUPFAM" id="SSF53092">
    <property type="entry name" value="Creatinase/prolidase N-terminal domain"/>
    <property type="match status" value="1"/>
</dbReference>
<comment type="caution">
    <text evidence="11">The sequence shown here is derived from an EMBL/GenBank/DDBJ whole genome shotgun (WGS) entry which is preliminary data.</text>
</comment>
<dbReference type="PANTHER" id="PTHR43226:SF4">
    <property type="entry name" value="XAA-PRO AMINOPEPTIDASE 3"/>
    <property type="match status" value="1"/>
</dbReference>
<dbReference type="PANTHER" id="PTHR43226">
    <property type="entry name" value="XAA-PRO AMINOPEPTIDASE 3"/>
    <property type="match status" value="1"/>
</dbReference>
<evidence type="ECO:0000256" key="7">
    <source>
        <dbReference type="ARBA" id="ARBA00023211"/>
    </source>
</evidence>
<accession>A0A0A0B5Y8</accession>
<sequence length="529" mass="56862">MDVMTDGQTPETSAPAQPAPQPGDQPLESRGSNRSQRPDSRAFTEFITSGWGPRPATTAAPSPAAPYTAVRRARLGAQFPGARVVVPAGSFKVRSNDTDYRFRPHSAFAHLTGLGAEQEPDAVLVLHPVDDAHGDAPGGEDGEAVTSATHRAVLYVRPLAGRDTEEFFSDSRYGEFWVGARPTLDDLASVTGIETAHLDGLRDALAKDVGEGGVQLLVVPDADETVEAVVEEIRAAEDAGLTDARLAEALSELRLLKDEHEVAQMREAVDATIAGFAEVVRALPRATAHRRGERVIESTFGAHAREEGNAVGYETIAASGEHATTLHWTDNDGQVRAGELVLVDAGVEVDSLYTADVTRTLPVDGTFTDVQRRVYQAVLDAADAAFAVAVPGNRFRDVHAAAMEVIAARLGEWGLLPVPVEEALSPEGQQHRRWMVHGTSHHLGLDVHDCALARRELYLDAVIEPGMVFTIEPGLYFKSDDLLVPEEYRGIGVRIEDDVLITADGNENLSAALPRRPDDVEAWMAGLLG</sequence>
<dbReference type="Pfam" id="PF00557">
    <property type="entry name" value="Peptidase_M24"/>
    <property type="match status" value="1"/>
</dbReference>
<dbReference type="Gene3D" id="3.90.230.10">
    <property type="entry name" value="Creatinase/methionine aminopeptidase superfamily"/>
    <property type="match status" value="1"/>
</dbReference>
<comment type="catalytic activity">
    <reaction evidence="1">
        <text>Release of any N-terminal amino acid, including proline, that is linked to proline, even from a dipeptide or tripeptide.</text>
        <dbReference type="EC" id="3.4.11.9"/>
    </reaction>
</comment>
<dbReference type="InterPro" id="IPR052433">
    <property type="entry name" value="X-Pro_dipept-like"/>
</dbReference>
<dbReference type="GO" id="GO:0030145">
    <property type="term" value="F:manganese ion binding"/>
    <property type="evidence" value="ECO:0007669"/>
    <property type="project" value="InterPro"/>
</dbReference>
<dbReference type="GO" id="GO:0005829">
    <property type="term" value="C:cytosol"/>
    <property type="evidence" value="ECO:0007669"/>
    <property type="project" value="TreeGrafter"/>
</dbReference>
<feature type="domain" description="Aminopeptidase P N-terminal" evidence="10">
    <location>
        <begin position="62"/>
        <end position="227"/>
    </location>
</feature>
<dbReference type="EC" id="3.4.11.9" evidence="4"/>
<evidence type="ECO:0000256" key="3">
    <source>
        <dbReference type="ARBA" id="ARBA00008766"/>
    </source>
</evidence>
<evidence type="ECO:0000256" key="1">
    <source>
        <dbReference type="ARBA" id="ARBA00001424"/>
    </source>
</evidence>